<name>A0A9X7VXM5_9BACL</name>
<proteinExistence type="predicted"/>
<keyword evidence="3" id="KW-1185">Reference proteome</keyword>
<keyword evidence="1" id="KW-0472">Membrane</keyword>
<accession>A0A9X7VXM5</accession>
<evidence type="ECO:0000313" key="3">
    <source>
        <dbReference type="Proteomes" id="UP000663505"/>
    </source>
</evidence>
<sequence>MVGAPETVFLKHLLALLNYIDLPNLYRVARRSRAGFALAVFSLSPPRSMATIVYDRDSTRQIYKCLTLLMLRKSYGLRISVFLFVHATSQHSMQREVEVEMYTANGWVNYYVGVLWLIAFVVFVLMKYPSEKE</sequence>
<reference evidence="2 3" key="1">
    <citation type="submission" date="2021-02" db="EMBL/GenBank/DDBJ databases">
        <title>Alicyclobacillus curvatus sp. nov. and Alicyclobacillus mengziensis sp. nov., two acidophilic bacteria isolated from acid mine drainage.</title>
        <authorList>
            <person name="Huang Y."/>
        </authorList>
    </citation>
    <scope>NUCLEOTIDE SEQUENCE [LARGE SCALE GENOMIC DNA]</scope>
    <source>
        <strain evidence="2 3">S30H14</strain>
    </source>
</reference>
<organism evidence="2 3">
    <name type="scientific">Alicyclobacillus mengziensis</name>
    <dbReference type="NCBI Taxonomy" id="2931921"/>
    <lineage>
        <taxon>Bacteria</taxon>
        <taxon>Bacillati</taxon>
        <taxon>Bacillota</taxon>
        <taxon>Bacilli</taxon>
        <taxon>Bacillales</taxon>
        <taxon>Alicyclobacillaceae</taxon>
        <taxon>Alicyclobacillus</taxon>
    </lineage>
</organism>
<keyword evidence="1" id="KW-1133">Transmembrane helix</keyword>
<feature type="transmembrane region" description="Helical" evidence="1">
    <location>
        <begin position="108"/>
        <end position="126"/>
    </location>
</feature>
<keyword evidence="1" id="KW-0812">Transmembrane</keyword>
<evidence type="ECO:0000256" key="1">
    <source>
        <dbReference type="SAM" id="Phobius"/>
    </source>
</evidence>
<dbReference type="Proteomes" id="UP000663505">
    <property type="component" value="Chromosome"/>
</dbReference>
<dbReference type="RefSeq" id="WP_206656279.1">
    <property type="nucleotide sequence ID" value="NZ_CP071182.1"/>
</dbReference>
<dbReference type="KEGG" id="afx:JZ786_21215"/>
<evidence type="ECO:0000313" key="2">
    <source>
        <dbReference type="EMBL" id="QSO46918.1"/>
    </source>
</evidence>
<protein>
    <submittedName>
        <fullName evidence="2">Uncharacterized protein</fullName>
    </submittedName>
</protein>
<dbReference type="EMBL" id="CP071182">
    <property type="protein sequence ID" value="QSO46918.1"/>
    <property type="molecule type" value="Genomic_DNA"/>
</dbReference>
<gene>
    <name evidence="2" type="ORF">JZ786_21215</name>
</gene>
<dbReference type="AlphaFoldDB" id="A0A9X7VXM5"/>